<reference evidence="7 8" key="1">
    <citation type="submission" date="2012-05" db="EMBL/GenBank/DDBJ databases">
        <title>Recombination and specialization in a pathogen metapopulation.</title>
        <authorList>
            <person name="Gardiner A."/>
            <person name="Kemen E."/>
            <person name="Schultz-Larsen T."/>
            <person name="MacLean D."/>
            <person name="Van Oosterhout C."/>
            <person name="Jones J.D.G."/>
        </authorList>
    </citation>
    <scope>NUCLEOTIDE SEQUENCE [LARGE SCALE GENOMIC DNA]</scope>
    <source>
        <strain evidence="7 8">Ac Nc2</strain>
    </source>
</reference>
<organism evidence="7 8">
    <name type="scientific">Albugo candida</name>
    <dbReference type="NCBI Taxonomy" id="65357"/>
    <lineage>
        <taxon>Eukaryota</taxon>
        <taxon>Sar</taxon>
        <taxon>Stramenopiles</taxon>
        <taxon>Oomycota</taxon>
        <taxon>Peronosporomycetes</taxon>
        <taxon>Albuginales</taxon>
        <taxon>Albuginaceae</taxon>
        <taxon>Albugo</taxon>
    </lineage>
</organism>
<feature type="compositionally biased region" description="Polar residues" evidence="5">
    <location>
        <begin position="76"/>
        <end position="92"/>
    </location>
</feature>
<evidence type="ECO:0000256" key="4">
    <source>
        <dbReference type="PROSITE-ProRule" id="PRU00134"/>
    </source>
</evidence>
<evidence type="ECO:0000313" key="8">
    <source>
        <dbReference type="Proteomes" id="UP000053237"/>
    </source>
</evidence>
<dbReference type="PROSITE" id="PS01360">
    <property type="entry name" value="ZF_MYND_1"/>
    <property type="match status" value="1"/>
</dbReference>
<dbReference type="InParanoid" id="A0A024FYQ9"/>
<comment type="caution">
    <text evidence="7">The sequence shown here is derived from an EMBL/GenBank/DDBJ whole genome shotgun (WGS) entry which is preliminary data.</text>
</comment>
<dbReference type="AlphaFoldDB" id="A0A024FYQ9"/>
<sequence length="447" mass="51459">MCKKQNDESTTKKCDDTQRKKIRYCLHCNKVARNRCGGCRRVYFCDEICQRLSWKKHQIECVPSSHARAKERKVSQVAQKTDSEIGTESTFEVSDANDSVKGSEAVLKSKKKRNKKKSNGEKNDKLSSRNAAGKTRSKSLHTTQIARQLPVARSVSFGTQKHVTWGTVSAREFKRLPGGGGAIPYDGSWALGLGDRIRDVRLGFVQEMDAVRQEELQTRAKQLSKTQRHYVRQGETRQFDYRRGARNPLFMRLTELERKKIFTEVVRKGSFEQDETEDHYNSSRRRRNRKEKNESNSSDSEDFSYLSVKQLDEFTTIRESRDDCGCSCGDLVKKVSKMNMKKLHGFLELYEVPFSNKQSKPELMALAKKVAFEEKNCHSSRYCECARNEVPCHDSICSGCVDSCSNTNKLYKYNRKHVDQYRKEQLAKWQAHQFVSEEQEPAAAFAS</sequence>
<dbReference type="PROSITE" id="PS50865">
    <property type="entry name" value="ZF_MYND_2"/>
    <property type="match status" value="1"/>
</dbReference>
<evidence type="ECO:0000259" key="6">
    <source>
        <dbReference type="PROSITE" id="PS50865"/>
    </source>
</evidence>
<evidence type="ECO:0000256" key="5">
    <source>
        <dbReference type="SAM" id="MobiDB-lite"/>
    </source>
</evidence>
<feature type="compositionally biased region" description="Basic residues" evidence="5">
    <location>
        <begin position="108"/>
        <end position="117"/>
    </location>
</feature>
<dbReference type="SUPFAM" id="SSF144232">
    <property type="entry name" value="HIT/MYND zinc finger-like"/>
    <property type="match status" value="1"/>
</dbReference>
<keyword evidence="8" id="KW-1185">Reference proteome</keyword>
<dbReference type="EMBL" id="CAIX01000002">
    <property type="protein sequence ID" value="CCI39552.1"/>
    <property type="molecule type" value="Genomic_DNA"/>
</dbReference>
<feature type="region of interest" description="Disordered" evidence="5">
    <location>
        <begin position="72"/>
        <end position="145"/>
    </location>
</feature>
<dbReference type="Proteomes" id="UP000053237">
    <property type="component" value="Unassembled WGS sequence"/>
</dbReference>
<feature type="compositionally biased region" description="Basic and acidic residues" evidence="5">
    <location>
        <begin position="118"/>
        <end position="127"/>
    </location>
</feature>
<keyword evidence="1" id="KW-0479">Metal-binding</keyword>
<dbReference type="GO" id="GO:0008270">
    <property type="term" value="F:zinc ion binding"/>
    <property type="evidence" value="ECO:0007669"/>
    <property type="project" value="UniProtKB-KW"/>
</dbReference>
<proteinExistence type="predicted"/>
<accession>A0A024FYQ9</accession>
<keyword evidence="3" id="KW-0862">Zinc</keyword>
<dbReference type="InterPro" id="IPR002893">
    <property type="entry name" value="Znf_MYND"/>
</dbReference>
<dbReference type="Gene3D" id="6.10.140.2220">
    <property type="match status" value="1"/>
</dbReference>
<gene>
    <name evidence="7" type="ORF">BN9_003350</name>
</gene>
<name>A0A024FYQ9_9STRA</name>
<evidence type="ECO:0000256" key="2">
    <source>
        <dbReference type="ARBA" id="ARBA00022771"/>
    </source>
</evidence>
<feature type="region of interest" description="Disordered" evidence="5">
    <location>
        <begin position="273"/>
        <end position="301"/>
    </location>
</feature>
<protein>
    <recommendedName>
        <fullName evidence="6">MYND-type domain-containing protein</fullName>
    </recommendedName>
</protein>
<feature type="domain" description="MYND-type" evidence="6">
    <location>
        <begin position="25"/>
        <end position="61"/>
    </location>
</feature>
<evidence type="ECO:0000256" key="3">
    <source>
        <dbReference type="ARBA" id="ARBA00022833"/>
    </source>
</evidence>
<evidence type="ECO:0000313" key="7">
    <source>
        <dbReference type="EMBL" id="CCI39552.1"/>
    </source>
</evidence>
<dbReference type="OrthoDB" id="45756at2759"/>
<evidence type="ECO:0000256" key="1">
    <source>
        <dbReference type="ARBA" id="ARBA00022723"/>
    </source>
</evidence>
<keyword evidence="2 4" id="KW-0863">Zinc-finger</keyword>
<dbReference type="Pfam" id="PF01753">
    <property type="entry name" value="zf-MYND"/>
    <property type="match status" value="1"/>
</dbReference>